<dbReference type="AlphaFoldDB" id="A0A6A6HAU7"/>
<keyword evidence="3" id="KW-1185">Reference proteome</keyword>
<organism evidence="2 3">
    <name type="scientific">Viridothelium virens</name>
    <name type="common">Speckled blister lichen</name>
    <name type="synonym">Trypethelium virens</name>
    <dbReference type="NCBI Taxonomy" id="1048519"/>
    <lineage>
        <taxon>Eukaryota</taxon>
        <taxon>Fungi</taxon>
        <taxon>Dikarya</taxon>
        <taxon>Ascomycota</taxon>
        <taxon>Pezizomycotina</taxon>
        <taxon>Dothideomycetes</taxon>
        <taxon>Dothideomycetes incertae sedis</taxon>
        <taxon>Trypetheliales</taxon>
        <taxon>Trypetheliaceae</taxon>
        <taxon>Viridothelium</taxon>
    </lineage>
</organism>
<dbReference type="EMBL" id="ML991797">
    <property type="protein sequence ID" value="KAF2234620.1"/>
    <property type="molecule type" value="Genomic_DNA"/>
</dbReference>
<reference evidence="2" key="1">
    <citation type="journal article" date="2020" name="Stud. Mycol.">
        <title>101 Dothideomycetes genomes: a test case for predicting lifestyles and emergence of pathogens.</title>
        <authorList>
            <person name="Haridas S."/>
            <person name="Albert R."/>
            <person name="Binder M."/>
            <person name="Bloem J."/>
            <person name="Labutti K."/>
            <person name="Salamov A."/>
            <person name="Andreopoulos B."/>
            <person name="Baker S."/>
            <person name="Barry K."/>
            <person name="Bills G."/>
            <person name="Bluhm B."/>
            <person name="Cannon C."/>
            <person name="Castanera R."/>
            <person name="Culley D."/>
            <person name="Daum C."/>
            <person name="Ezra D."/>
            <person name="Gonzalez J."/>
            <person name="Henrissat B."/>
            <person name="Kuo A."/>
            <person name="Liang C."/>
            <person name="Lipzen A."/>
            <person name="Lutzoni F."/>
            <person name="Magnuson J."/>
            <person name="Mondo S."/>
            <person name="Nolan M."/>
            <person name="Ohm R."/>
            <person name="Pangilinan J."/>
            <person name="Park H.-J."/>
            <person name="Ramirez L."/>
            <person name="Alfaro M."/>
            <person name="Sun H."/>
            <person name="Tritt A."/>
            <person name="Yoshinaga Y."/>
            <person name="Zwiers L.-H."/>
            <person name="Turgeon B."/>
            <person name="Goodwin S."/>
            <person name="Spatafora J."/>
            <person name="Crous P."/>
            <person name="Grigoriev I."/>
        </authorList>
    </citation>
    <scope>NUCLEOTIDE SEQUENCE</scope>
    <source>
        <strain evidence="2">Tuck. ex Michener</strain>
    </source>
</reference>
<dbReference type="Proteomes" id="UP000800092">
    <property type="component" value="Unassembled WGS sequence"/>
</dbReference>
<accession>A0A6A6HAU7</accession>
<feature type="compositionally biased region" description="Basic and acidic residues" evidence="1">
    <location>
        <begin position="168"/>
        <end position="222"/>
    </location>
</feature>
<feature type="compositionally biased region" description="Basic and acidic residues" evidence="1">
    <location>
        <begin position="228"/>
        <end position="245"/>
    </location>
</feature>
<feature type="region of interest" description="Disordered" evidence="1">
    <location>
        <begin position="168"/>
        <end position="245"/>
    </location>
</feature>
<evidence type="ECO:0000256" key="1">
    <source>
        <dbReference type="SAM" id="MobiDB-lite"/>
    </source>
</evidence>
<feature type="region of interest" description="Disordered" evidence="1">
    <location>
        <begin position="74"/>
        <end position="105"/>
    </location>
</feature>
<proteinExistence type="predicted"/>
<dbReference type="OrthoDB" id="6133115at2759"/>
<feature type="region of interest" description="Disordered" evidence="1">
    <location>
        <begin position="1"/>
        <end position="37"/>
    </location>
</feature>
<sequence>MAAFPPGPYDYDDWYHYPPQPPARARRPSPAAAYHRHQQAWLNPDANMWGNGLHRSRSQGHAPVPQVNIYQDIAQDAMQRGEPHAYNAPSPAPSSPRGRRSVLEDDLLDVRDELVRLRSRSRGRSDAAVYELERAREQEKMDREIELVRARDDRMRKDEEDRIEKAMAEMRRRDEKEKKEKERAVEEWKMKQEKERKEKEEREMELRASIKREEEDKKKREKEEEEKWEMKQKLKKEKEKKEEEEWELKQKLKKEKKEKEEKEEEERAEELMVKRLRKAGYTEHEIEKALHPHEKKDKKEKKEKIREIRAVPFQQPTYPKIHKEYLSVDTLIYYNLPYEFDRTDPNYIIILREMDRHETDVLFEHTRRHRGKRLLIEQKKPEKKYAWVRHKSRSPSTGDAVKVMEIVRR</sequence>
<protein>
    <submittedName>
        <fullName evidence="2">Uncharacterized protein</fullName>
    </submittedName>
</protein>
<gene>
    <name evidence="2" type="ORF">EV356DRAFT_532671</name>
</gene>
<name>A0A6A6HAU7_VIRVR</name>
<evidence type="ECO:0000313" key="2">
    <source>
        <dbReference type="EMBL" id="KAF2234620.1"/>
    </source>
</evidence>
<evidence type="ECO:0000313" key="3">
    <source>
        <dbReference type="Proteomes" id="UP000800092"/>
    </source>
</evidence>